<name>A0A392M072_9FABA</name>
<dbReference type="AlphaFoldDB" id="A0A392M072"/>
<feature type="compositionally biased region" description="Basic and acidic residues" evidence="1">
    <location>
        <begin position="171"/>
        <end position="184"/>
    </location>
</feature>
<keyword evidence="3" id="KW-1185">Reference proteome</keyword>
<feature type="compositionally biased region" description="Low complexity" evidence="1">
    <location>
        <begin position="62"/>
        <end position="79"/>
    </location>
</feature>
<dbReference type="Proteomes" id="UP000265520">
    <property type="component" value="Unassembled WGS sequence"/>
</dbReference>
<feature type="compositionally biased region" description="Basic and acidic residues" evidence="1">
    <location>
        <begin position="49"/>
        <end position="60"/>
    </location>
</feature>
<dbReference type="PANTHER" id="PTHR34427">
    <property type="entry name" value="DUF4283 DOMAIN PROTEIN"/>
    <property type="match status" value="1"/>
</dbReference>
<feature type="region of interest" description="Disordered" evidence="1">
    <location>
        <begin position="167"/>
        <end position="188"/>
    </location>
</feature>
<sequence length="602" mass="68032">MGERGAAPRASLGRPFRSPPSPEARQKRGGNSVDSGEWSVVRRRRRKTFRQEDRGQDRMRQSRGYQSRSRSYSRPGYSSFYDRYAGNSNTGRDHRRFVRSQSRYSEERFQPRRQGCRSAARRSGSHQYRSCSAARSRSAARYHKPVQNLSRRSCSVLRYHTSRHFHSRRQSYGERLEGRDDRRSTQNLARRRQVMERLDLDCFKKQQQDVFSKQQDEFESTKQQGVLGSNKQQGFGLKRNKYGEPYGFVKFSNVKDVTKMTNALNAEKVGPVKGVDGSLQQDGRQNPTRCVETKGVVENNKKMGTTLKRGGDSAPNSGKVGPGTQEGVRVGDIVVKLGARQERPDHVKGVGCLLESYRTESADVKWVHNGVVATVINGEAIPVVQNRLTDAGFTNLALIPMGADKVFVRCSEGVDAMSIVNNAKEFFHLVFSNWTRWGMNALPYQMGAWVRLFLRADSCSADKDRLDFARVLIATSDLDIIKKVETVLVDGIMVEIKIVEEWGYAMGEDTCLFENESWSEGSQSDYEEGFVDPEVRRNVDMGESDDEVERFADTLGLDRNGGNASNPQGETGEPVHRTVIASQLVDTQDRSTVLEISEETRR</sequence>
<feature type="region of interest" description="Disordered" evidence="1">
    <location>
        <begin position="555"/>
        <end position="574"/>
    </location>
</feature>
<evidence type="ECO:0000256" key="1">
    <source>
        <dbReference type="SAM" id="MobiDB-lite"/>
    </source>
</evidence>
<feature type="region of interest" description="Disordered" evidence="1">
    <location>
        <begin position="303"/>
        <end position="325"/>
    </location>
</feature>
<proteinExistence type="predicted"/>
<reference evidence="2 3" key="1">
    <citation type="journal article" date="2018" name="Front. Plant Sci.">
        <title>Red Clover (Trifolium pratense) and Zigzag Clover (T. medium) - A Picture of Genomic Similarities and Differences.</title>
        <authorList>
            <person name="Dluhosova J."/>
            <person name="Istvanek J."/>
            <person name="Nedelnik J."/>
            <person name="Repkova J."/>
        </authorList>
    </citation>
    <scope>NUCLEOTIDE SEQUENCE [LARGE SCALE GENOMIC DNA]</scope>
    <source>
        <strain evidence="3">cv. 10/8</strain>
        <tissue evidence="2">Leaf</tissue>
    </source>
</reference>
<evidence type="ECO:0000313" key="3">
    <source>
        <dbReference type="Proteomes" id="UP000265520"/>
    </source>
</evidence>
<gene>
    <name evidence="2" type="ORF">A2U01_0000726</name>
</gene>
<feature type="region of interest" description="Disordered" evidence="1">
    <location>
        <begin position="1"/>
        <end position="131"/>
    </location>
</feature>
<protein>
    <submittedName>
        <fullName evidence="2">DUF4283 domain protein</fullName>
    </submittedName>
</protein>
<dbReference type="PANTHER" id="PTHR34427:SF5">
    <property type="entry name" value="DUF4283 DOMAIN-CONTAINING PROTEIN"/>
    <property type="match status" value="1"/>
</dbReference>
<comment type="caution">
    <text evidence="2">The sequence shown here is derived from an EMBL/GenBank/DDBJ whole genome shotgun (WGS) entry which is preliminary data.</text>
</comment>
<dbReference type="EMBL" id="LXQA010000538">
    <property type="protein sequence ID" value="MCH79964.1"/>
    <property type="molecule type" value="Genomic_DNA"/>
</dbReference>
<accession>A0A392M072</accession>
<organism evidence="2 3">
    <name type="scientific">Trifolium medium</name>
    <dbReference type="NCBI Taxonomy" id="97028"/>
    <lineage>
        <taxon>Eukaryota</taxon>
        <taxon>Viridiplantae</taxon>
        <taxon>Streptophyta</taxon>
        <taxon>Embryophyta</taxon>
        <taxon>Tracheophyta</taxon>
        <taxon>Spermatophyta</taxon>
        <taxon>Magnoliopsida</taxon>
        <taxon>eudicotyledons</taxon>
        <taxon>Gunneridae</taxon>
        <taxon>Pentapetalae</taxon>
        <taxon>rosids</taxon>
        <taxon>fabids</taxon>
        <taxon>Fabales</taxon>
        <taxon>Fabaceae</taxon>
        <taxon>Papilionoideae</taxon>
        <taxon>50 kb inversion clade</taxon>
        <taxon>NPAAA clade</taxon>
        <taxon>Hologalegina</taxon>
        <taxon>IRL clade</taxon>
        <taxon>Trifolieae</taxon>
        <taxon>Trifolium</taxon>
    </lineage>
</organism>
<evidence type="ECO:0000313" key="2">
    <source>
        <dbReference type="EMBL" id="MCH79964.1"/>
    </source>
</evidence>
<feature type="non-terminal residue" evidence="2">
    <location>
        <position position="602"/>
    </location>
</feature>